<name>A0A443LLA7_9RHOB</name>
<dbReference type="Proteomes" id="UP000286594">
    <property type="component" value="Unassembled WGS sequence"/>
</dbReference>
<evidence type="ECO:0000313" key="1">
    <source>
        <dbReference type="EMBL" id="RWR49960.1"/>
    </source>
</evidence>
<accession>A0A443LLA7</accession>
<evidence type="ECO:0000313" key="2">
    <source>
        <dbReference type="Proteomes" id="UP000286594"/>
    </source>
</evidence>
<gene>
    <name evidence="1" type="ORF">EOW65_08385</name>
</gene>
<reference evidence="1 2" key="1">
    <citation type="submission" date="2019-01" db="EMBL/GenBank/DDBJ databases">
        <title>Sinorhodobacter populi sp. nov. isolated from the symptomatic bark tissue of Populus euramericana canker.</title>
        <authorList>
            <person name="Xu G."/>
        </authorList>
    </citation>
    <scope>NUCLEOTIDE SEQUENCE [LARGE SCALE GENOMIC DNA]</scope>
    <source>
        <strain evidence="1 2">CCTCC AB2012026</strain>
    </source>
</reference>
<dbReference type="OrthoDB" id="5518417at2"/>
<keyword evidence="2" id="KW-1185">Reference proteome</keyword>
<comment type="caution">
    <text evidence="1">The sequence shown here is derived from an EMBL/GenBank/DDBJ whole genome shotgun (WGS) entry which is preliminary data.</text>
</comment>
<dbReference type="RefSeq" id="WP_128148509.1">
    <property type="nucleotide sequence ID" value="NZ_SAVB01000008.1"/>
</dbReference>
<dbReference type="AlphaFoldDB" id="A0A443LLA7"/>
<evidence type="ECO:0008006" key="3">
    <source>
        <dbReference type="Google" id="ProtNLM"/>
    </source>
</evidence>
<organism evidence="1 2">
    <name type="scientific">Paenirhodobacter ferrireducens</name>
    <dbReference type="NCBI Taxonomy" id="1215032"/>
    <lineage>
        <taxon>Bacteria</taxon>
        <taxon>Pseudomonadati</taxon>
        <taxon>Pseudomonadota</taxon>
        <taxon>Alphaproteobacteria</taxon>
        <taxon>Rhodobacterales</taxon>
        <taxon>Rhodobacter group</taxon>
        <taxon>Paenirhodobacter</taxon>
    </lineage>
</organism>
<proteinExistence type="predicted"/>
<dbReference type="EMBL" id="SAVB01000008">
    <property type="protein sequence ID" value="RWR49960.1"/>
    <property type="molecule type" value="Genomic_DNA"/>
</dbReference>
<sequence>MSRRRIFEGGSVAVCAFCQSDAELCASHSIPDGFFRLISRQNSGKLIQIPAGAGNIHFSNETGKAKLLCKVCEAYFNKEFDSPLVNAFKMWDLQIIERGLTAGYNFSTEHIAQALASIFWSEHLPENWTVTEATI</sequence>
<protein>
    <recommendedName>
        <fullName evidence="3">HNH endonuclease</fullName>
    </recommendedName>
</protein>